<dbReference type="Gene3D" id="3.40.50.1820">
    <property type="entry name" value="alpha/beta hydrolase"/>
    <property type="match status" value="1"/>
</dbReference>
<dbReference type="Proteomes" id="UP000267536">
    <property type="component" value="Unassembled WGS sequence"/>
</dbReference>
<keyword evidence="2" id="KW-0378">Hydrolase</keyword>
<dbReference type="PANTHER" id="PTHR37017">
    <property type="entry name" value="AB HYDROLASE-1 DOMAIN-CONTAINING PROTEIN-RELATED"/>
    <property type="match status" value="1"/>
</dbReference>
<name>A0A3N4GV20_9ACTN</name>
<dbReference type="InterPro" id="IPR029058">
    <property type="entry name" value="AB_hydrolase_fold"/>
</dbReference>
<keyword evidence="3" id="KW-1185">Reference proteome</keyword>
<reference evidence="2 3" key="1">
    <citation type="submission" date="2018-11" db="EMBL/GenBank/DDBJ databases">
        <title>Draft genome sequence of Gordonia sp. RS15-1S isolated from rice stems.</title>
        <authorList>
            <person name="Muangham S."/>
        </authorList>
    </citation>
    <scope>NUCLEOTIDE SEQUENCE [LARGE SCALE GENOMIC DNA]</scope>
    <source>
        <strain evidence="2 3">RS15-1S</strain>
    </source>
</reference>
<evidence type="ECO:0000259" key="1">
    <source>
        <dbReference type="Pfam" id="PF12697"/>
    </source>
</evidence>
<organism evidence="2 3">
    <name type="scientific">Gordonia oryzae</name>
    <dbReference type="NCBI Taxonomy" id="2487349"/>
    <lineage>
        <taxon>Bacteria</taxon>
        <taxon>Bacillati</taxon>
        <taxon>Actinomycetota</taxon>
        <taxon>Actinomycetes</taxon>
        <taxon>Mycobacteriales</taxon>
        <taxon>Gordoniaceae</taxon>
        <taxon>Gordonia</taxon>
    </lineage>
</organism>
<dbReference type="Pfam" id="PF12697">
    <property type="entry name" value="Abhydrolase_6"/>
    <property type="match status" value="1"/>
</dbReference>
<sequence>MFTFVLVHGACHGGWSWRPVAEILREQGHTVYTPTLPGLGTEDERAEVRLSDSVAALVDYVCDRDLHDIVLVGHSWGGFPVSGAAAAIADRIERLVYWSAFVPLTGESLIDLCPPAYGDMFRASAQSSRDNSVMFPFEVVAAAFMQDVSAEVQRVIHPLLERQPFHTMNDSLDLEDWARLALPSVYLLADDDLALPPGEYGWERFAARLPEGSPMLRTPGSHEAQLSSPATLAASFVEAATVPLQPKVSSARR</sequence>
<dbReference type="EMBL" id="RKMH01000004">
    <property type="protein sequence ID" value="RPA64788.1"/>
    <property type="molecule type" value="Genomic_DNA"/>
</dbReference>
<dbReference type="InterPro" id="IPR000073">
    <property type="entry name" value="AB_hydrolase_1"/>
</dbReference>
<dbReference type="AlphaFoldDB" id="A0A3N4GV20"/>
<proteinExistence type="predicted"/>
<dbReference type="RefSeq" id="WP_123927114.1">
    <property type="nucleotide sequence ID" value="NZ_JBPSDP010000004.1"/>
</dbReference>
<dbReference type="GO" id="GO:0016787">
    <property type="term" value="F:hydrolase activity"/>
    <property type="evidence" value="ECO:0007669"/>
    <property type="project" value="UniProtKB-KW"/>
</dbReference>
<dbReference type="SUPFAM" id="SSF53474">
    <property type="entry name" value="alpha/beta-Hydrolases"/>
    <property type="match status" value="1"/>
</dbReference>
<dbReference type="PANTHER" id="PTHR37017:SF11">
    <property type="entry name" value="ESTERASE_LIPASE_THIOESTERASE DOMAIN-CONTAINING PROTEIN"/>
    <property type="match status" value="1"/>
</dbReference>
<comment type="caution">
    <text evidence="2">The sequence shown here is derived from an EMBL/GenBank/DDBJ whole genome shotgun (WGS) entry which is preliminary data.</text>
</comment>
<dbReference type="OrthoDB" id="9773549at2"/>
<feature type="domain" description="AB hydrolase-1" evidence="1">
    <location>
        <begin position="4"/>
        <end position="234"/>
    </location>
</feature>
<evidence type="ECO:0000313" key="3">
    <source>
        <dbReference type="Proteomes" id="UP000267536"/>
    </source>
</evidence>
<protein>
    <submittedName>
        <fullName evidence="2">Alpha/beta fold hydrolase</fullName>
    </submittedName>
</protein>
<dbReference type="InterPro" id="IPR052897">
    <property type="entry name" value="Sec-Metab_Biosynth_Hydrolase"/>
</dbReference>
<accession>A0A3N4GV20</accession>
<gene>
    <name evidence="2" type="ORF">EF294_06650</name>
</gene>
<evidence type="ECO:0000313" key="2">
    <source>
        <dbReference type="EMBL" id="RPA64788.1"/>
    </source>
</evidence>